<dbReference type="EMBL" id="CP159307">
    <property type="protein sequence ID" value="XCH33655.1"/>
    <property type="molecule type" value="Genomic_DNA"/>
</dbReference>
<dbReference type="Pfam" id="PF19671">
    <property type="entry name" value="DUF6174"/>
    <property type="match status" value="1"/>
</dbReference>
<accession>A0AAU8GB82</accession>
<protein>
    <submittedName>
        <fullName evidence="1">DUF6174 domain-containing protein</fullName>
    </submittedName>
</protein>
<reference evidence="1" key="1">
    <citation type="submission" date="2024-06" db="EMBL/GenBank/DDBJ databases">
        <title>A Novel Isolate, Dehalogenimonas sp. Strain 4OHTPN, Dechlorinates Aromatic 4 Hydroxy chlorothalonil by a Novel Reductive Dehalogenase.</title>
        <authorList>
            <person name="Liu G."/>
        </authorList>
    </citation>
    <scope>NUCLEOTIDE SEQUENCE</scope>
    <source>
        <strain evidence="1">4OHTPN</strain>
    </source>
</reference>
<gene>
    <name evidence="1" type="ORF">ABV300_01930</name>
</gene>
<dbReference type="InterPro" id="IPR046172">
    <property type="entry name" value="DUF6174"/>
</dbReference>
<proteinExistence type="predicted"/>
<dbReference type="AlphaFoldDB" id="A0AAU8GB82"/>
<dbReference type="RefSeq" id="WP_353714878.1">
    <property type="nucleotide sequence ID" value="NZ_CP159307.1"/>
</dbReference>
<name>A0AAU8GB82_9CHLR</name>
<evidence type="ECO:0000313" key="1">
    <source>
        <dbReference type="EMBL" id="XCH33655.1"/>
    </source>
</evidence>
<sequence length="157" mass="17658">MRNRPNIKLIIAFLAALAVSLLPGCNLLIDPFQRDLNNARSKWSAAGISDYEYHLRVACFCPPNIVSPVVVKVANDVNIGVEYSKEPKEVTNDFFKPLDTIDELFEIIQKAIDDRVASLDVEYHSTFGYPVSISIDRIKEAIDDEIAYFVEAFYPAS</sequence>
<organism evidence="1">
    <name type="scientific">Dehalogenimonas sp. 4OHTPN</name>
    <dbReference type="NCBI Taxonomy" id="3166643"/>
    <lineage>
        <taxon>Bacteria</taxon>
        <taxon>Bacillati</taxon>
        <taxon>Chloroflexota</taxon>
        <taxon>Dehalococcoidia</taxon>
        <taxon>Dehalococcoidales</taxon>
        <taxon>Dehalococcoidaceae</taxon>
        <taxon>Dehalogenimonas</taxon>
    </lineage>
</organism>